<sequence length="82" mass="8968">MDARVLGRLRIIGSALTDARGPMDHQVETGGSQTCTLCSSAACGAVRAVKRRKGRTLGRDHHDLRRRWGVREIPTAAMERNG</sequence>
<dbReference type="Proteomes" id="UP000030764">
    <property type="component" value="Unassembled WGS sequence"/>
</dbReference>
<reference evidence="1 2" key="1">
    <citation type="journal article" date="2014" name="Nat. Genet.">
        <title>Genome and transcriptome of the porcine whipworm Trichuris suis.</title>
        <authorList>
            <person name="Jex A.R."/>
            <person name="Nejsum P."/>
            <person name="Schwarz E.M."/>
            <person name="Hu L."/>
            <person name="Young N.D."/>
            <person name="Hall R.S."/>
            <person name="Korhonen P.K."/>
            <person name="Liao S."/>
            <person name="Thamsborg S."/>
            <person name="Xia J."/>
            <person name="Xu P."/>
            <person name="Wang S."/>
            <person name="Scheerlinck J.P."/>
            <person name="Hofmann A."/>
            <person name="Sternberg P.W."/>
            <person name="Wang J."/>
            <person name="Gasser R.B."/>
        </authorList>
    </citation>
    <scope>NUCLEOTIDE SEQUENCE [LARGE SCALE GENOMIC DNA]</scope>
    <source>
        <strain evidence="1">DCEP-RM93M</strain>
    </source>
</reference>
<name>A0A085MFQ7_9BILA</name>
<dbReference type="AlphaFoldDB" id="A0A085MFQ7"/>
<evidence type="ECO:0000313" key="2">
    <source>
        <dbReference type="Proteomes" id="UP000030764"/>
    </source>
</evidence>
<gene>
    <name evidence="1" type="ORF">M513_03177</name>
</gene>
<evidence type="ECO:0000313" key="1">
    <source>
        <dbReference type="EMBL" id="KFD56053.1"/>
    </source>
</evidence>
<keyword evidence="2" id="KW-1185">Reference proteome</keyword>
<dbReference type="EMBL" id="KL363196">
    <property type="protein sequence ID" value="KFD56053.1"/>
    <property type="molecule type" value="Genomic_DNA"/>
</dbReference>
<proteinExistence type="predicted"/>
<organism evidence="1 2">
    <name type="scientific">Trichuris suis</name>
    <name type="common">pig whipworm</name>
    <dbReference type="NCBI Taxonomy" id="68888"/>
    <lineage>
        <taxon>Eukaryota</taxon>
        <taxon>Metazoa</taxon>
        <taxon>Ecdysozoa</taxon>
        <taxon>Nematoda</taxon>
        <taxon>Enoplea</taxon>
        <taxon>Dorylaimia</taxon>
        <taxon>Trichinellida</taxon>
        <taxon>Trichuridae</taxon>
        <taxon>Trichuris</taxon>
    </lineage>
</organism>
<accession>A0A085MFQ7</accession>
<protein>
    <submittedName>
        <fullName evidence="1">Uncharacterized protein</fullName>
    </submittedName>
</protein>